<dbReference type="Pfam" id="PF22493">
    <property type="entry name" value="PUF_NOP9"/>
    <property type="match status" value="1"/>
</dbReference>
<keyword evidence="2" id="KW-0677">Repeat</keyword>
<feature type="region of interest" description="Disordered" evidence="5">
    <location>
        <begin position="891"/>
        <end position="956"/>
    </location>
</feature>
<feature type="region of interest" description="Disordered" evidence="5">
    <location>
        <begin position="1"/>
        <end position="68"/>
    </location>
</feature>
<reference evidence="6" key="2">
    <citation type="journal article" date="2019" name="IMA Fungus">
        <title>Genome sequencing and comparison of five Tilletia species to identify candidate genes for the detection of regulated species infecting wheat.</title>
        <authorList>
            <person name="Nguyen H.D.T."/>
            <person name="Sultana T."/>
            <person name="Kesanakurti P."/>
            <person name="Hambleton S."/>
        </authorList>
    </citation>
    <scope>NUCLEOTIDE SEQUENCE</scope>
    <source>
        <strain evidence="6">DAOMC 236416</strain>
    </source>
</reference>
<evidence type="ECO:0000256" key="1">
    <source>
        <dbReference type="ARBA" id="ARBA00016427"/>
    </source>
</evidence>
<evidence type="ECO:0000256" key="3">
    <source>
        <dbReference type="ARBA" id="ARBA00030932"/>
    </source>
</evidence>
<dbReference type="InterPro" id="IPR040000">
    <property type="entry name" value="NOP9"/>
</dbReference>
<dbReference type="InterPro" id="IPR016024">
    <property type="entry name" value="ARM-type_fold"/>
</dbReference>
<feature type="compositionally biased region" description="Basic and acidic residues" evidence="5">
    <location>
        <begin position="913"/>
        <end position="933"/>
    </location>
</feature>
<dbReference type="AlphaFoldDB" id="A0A177TNA9"/>
<dbReference type="GO" id="GO:0000056">
    <property type="term" value="P:ribosomal small subunit export from nucleus"/>
    <property type="evidence" value="ECO:0007669"/>
    <property type="project" value="TreeGrafter"/>
</dbReference>
<feature type="compositionally biased region" description="Acidic residues" evidence="5">
    <location>
        <begin position="586"/>
        <end position="600"/>
    </location>
</feature>
<feature type="compositionally biased region" description="Acidic residues" evidence="5">
    <location>
        <begin position="677"/>
        <end position="697"/>
    </location>
</feature>
<feature type="region of interest" description="Disordered" evidence="5">
    <location>
        <begin position="668"/>
        <end position="702"/>
    </location>
</feature>
<dbReference type="GO" id="GO:0005730">
    <property type="term" value="C:nucleolus"/>
    <property type="evidence" value="ECO:0007669"/>
    <property type="project" value="TreeGrafter"/>
</dbReference>
<feature type="compositionally biased region" description="Low complexity" evidence="5">
    <location>
        <begin position="46"/>
        <end position="57"/>
    </location>
</feature>
<protein>
    <recommendedName>
        <fullName evidence="1">Nucleolar protein 9</fullName>
    </recommendedName>
    <alternativeName>
        <fullName evidence="3 4">Pumilio domain-containing protein NOP9</fullName>
    </alternativeName>
</protein>
<feature type="region of interest" description="Disordered" evidence="5">
    <location>
        <begin position="260"/>
        <end position="303"/>
    </location>
</feature>
<feature type="compositionally biased region" description="Basic and acidic residues" evidence="5">
    <location>
        <begin position="630"/>
        <end position="640"/>
    </location>
</feature>
<feature type="compositionally biased region" description="Basic and acidic residues" evidence="5">
    <location>
        <begin position="613"/>
        <end position="622"/>
    </location>
</feature>
<dbReference type="GO" id="GO:0000480">
    <property type="term" value="P:endonucleolytic cleavage in 5'-ETS of tricistronic rRNA transcript (SSU-rRNA, 5.8S rRNA, LSU-rRNA)"/>
    <property type="evidence" value="ECO:0007669"/>
    <property type="project" value="TreeGrafter"/>
</dbReference>
<dbReference type="PANTHER" id="PTHR13102:SF0">
    <property type="entry name" value="NUCLEOLAR PROTEIN 9"/>
    <property type="match status" value="1"/>
</dbReference>
<organism evidence="6 7">
    <name type="scientific">Tilletia indica</name>
    <dbReference type="NCBI Taxonomy" id="43049"/>
    <lineage>
        <taxon>Eukaryota</taxon>
        <taxon>Fungi</taxon>
        <taxon>Dikarya</taxon>
        <taxon>Basidiomycota</taxon>
        <taxon>Ustilaginomycotina</taxon>
        <taxon>Exobasidiomycetes</taxon>
        <taxon>Tilletiales</taxon>
        <taxon>Tilletiaceae</taxon>
        <taxon>Tilletia</taxon>
    </lineage>
</organism>
<dbReference type="SUPFAM" id="SSF48371">
    <property type="entry name" value="ARM repeat"/>
    <property type="match status" value="1"/>
</dbReference>
<sequence length="956" mass="103847">MPRENKVRQRGKKKSKQQVDGEHEHEQQQPEQQPDWILSQQEHEQQQQQQQQQGQGQPAHDDFDASTPFGLVAPEIKTYFKTAHADLVAAGRNNRGSAYTDIEEEEGGDSEQHQLLLNAALQELSGHELALATDPDTSIVLEYIIDRINPTQLRVLADRLSGSLFTLATHRFGSHVVEAILASLQRILAFRASSRKIASSAPSSSSSSGDVGTLRTASQLILDYASELKESQQDAVSTLLHHQFGTHILRTLFSILSGRSLDSDSSGQTRSKRSAAFRQKEGVSSSDKKGKSKASGFTDGSAEHDSVVLPVPAEFPALLQALLSDLTATLGINEVRALSHNVIAAPTLGLALALELPPADEDLPVGRLADLLLDNIPSTCATFLASQSENKKKKKSKKGQAGSDALVLPPIPERSDHMESALRDPIASHLIQRVLELLAERVRAAEPGSPKESVALATGRLFWRTYFLGRTVNLALHPTANYIVQSCVTLLGSQGQDMDAEEDELCSAIAELQSSGKKLVKASMAPLPTPKKGKSGGKGSASQHVKTENRTGVLNAILVRAGHLGSQGGYEADAVRAILTSFGFGEDADGDAEQDEEEDGIKEKKKKKKSKKGKGEDGQEEKVEGDDEEGKNQSTEKDDAERKAALIVPCILSMRSRKAYERILKQSLSGAGKAEKDAEEDGEEKEDEEKEGEEQEGESPSLALGLQASPASLYGSVILQTMLKTEASASETVYQSLLHPLNGPELLRSLAQSAAGMHVLVTALGSATATFKNRTALFRAVLPILVDITVGENGKWGSRVADACWDWADPFFKDKVAAEALRRERNLLSSTFGKFFLRRVNVGLYRRDPRKWKEELTRTVERKGWLPGLAEEWENQRKEARLALEAGAATITEDAEVPSGSNGQANGNGAEKTMTEKKRKEKPGEEAEDGEGKTKKKRKRDASTLELDSILSMIPG</sequence>
<dbReference type="Proteomes" id="UP000077521">
    <property type="component" value="Unassembled WGS sequence"/>
</dbReference>
<dbReference type="EMBL" id="LWDF02000519">
    <property type="protein sequence ID" value="KAE8245310.1"/>
    <property type="molecule type" value="Genomic_DNA"/>
</dbReference>
<dbReference type="Gene3D" id="1.25.10.10">
    <property type="entry name" value="Leucine-rich Repeat Variant"/>
    <property type="match status" value="1"/>
</dbReference>
<gene>
    <name evidence="6" type="ORF">A4X13_0g5987</name>
</gene>
<name>A0A177TNA9_9BASI</name>
<feature type="compositionally biased region" description="Basic and acidic residues" evidence="5">
    <location>
        <begin position="17"/>
        <end position="28"/>
    </location>
</feature>
<feature type="region of interest" description="Disordered" evidence="5">
    <location>
        <begin position="387"/>
        <end position="410"/>
    </location>
</feature>
<feature type="compositionally biased region" description="Basic residues" evidence="5">
    <location>
        <begin position="603"/>
        <end position="612"/>
    </location>
</feature>
<dbReference type="GO" id="GO:0030688">
    <property type="term" value="C:preribosome, small subunit precursor"/>
    <property type="evidence" value="ECO:0007669"/>
    <property type="project" value="TreeGrafter"/>
</dbReference>
<proteinExistence type="predicted"/>
<comment type="caution">
    <text evidence="6">The sequence shown here is derived from an EMBL/GenBank/DDBJ whole genome shotgun (WGS) entry which is preliminary data.</text>
</comment>
<feature type="compositionally biased region" description="Low complexity" evidence="5">
    <location>
        <begin position="899"/>
        <end position="912"/>
    </location>
</feature>
<accession>A0A177TNA9</accession>
<feature type="compositionally biased region" description="Basic and acidic residues" evidence="5">
    <location>
        <begin position="278"/>
        <end position="289"/>
    </location>
</feature>
<evidence type="ECO:0000313" key="6">
    <source>
        <dbReference type="EMBL" id="KAE8245310.1"/>
    </source>
</evidence>
<dbReference type="SMART" id="SM00025">
    <property type="entry name" value="Pumilio"/>
    <property type="match status" value="5"/>
</dbReference>
<evidence type="ECO:0000256" key="4">
    <source>
        <dbReference type="ARBA" id="ARBA00031929"/>
    </source>
</evidence>
<feature type="region of interest" description="Disordered" evidence="5">
    <location>
        <begin position="585"/>
        <end position="640"/>
    </location>
</feature>
<dbReference type="GO" id="GO:0003723">
    <property type="term" value="F:RNA binding"/>
    <property type="evidence" value="ECO:0007669"/>
    <property type="project" value="InterPro"/>
</dbReference>
<dbReference type="GO" id="GO:0000472">
    <property type="term" value="P:endonucleolytic cleavage to generate mature 5'-end of SSU-rRNA from (SSU-rRNA, 5.8S rRNA, LSU-rRNA)"/>
    <property type="evidence" value="ECO:0007669"/>
    <property type="project" value="TreeGrafter"/>
</dbReference>
<keyword evidence="7" id="KW-1185">Reference proteome</keyword>
<dbReference type="InterPro" id="IPR001313">
    <property type="entry name" value="Pumilio_RNA-bd_rpt"/>
</dbReference>
<dbReference type="GO" id="GO:0000447">
    <property type="term" value="P:endonucleolytic cleavage in ITS1 to separate SSU-rRNA from 5.8S rRNA and LSU-rRNA from tricistronic rRNA transcript (SSU-rRNA, 5.8S rRNA, LSU-rRNA)"/>
    <property type="evidence" value="ECO:0007669"/>
    <property type="project" value="TreeGrafter"/>
</dbReference>
<dbReference type="InterPro" id="IPR011989">
    <property type="entry name" value="ARM-like"/>
</dbReference>
<evidence type="ECO:0000256" key="5">
    <source>
        <dbReference type="SAM" id="MobiDB-lite"/>
    </source>
</evidence>
<evidence type="ECO:0000256" key="2">
    <source>
        <dbReference type="ARBA" id="ARBA00022737"/>
    </source>
</evidence>
<evidence type="ECO:0000313" key="7">
    <source>
        <dbReference type="Proteomes" id="UP000077521"/>
    </source>
</evidence>
<reference evidence="6" key="1">
    <citation type="submission" date="2016-04" db="EMBL/GenBank/DDBJ databases">
        <authorList>
            <person name="Nguyen H.D."/>
            <person name="Samba Siva P."/>
            <person name="Cullis J."/>
            <person name="Levesque C.A."/>
            <person name="Hambleton S."/>
        </authorList>
    </citation>
    <scope>NUCLEOTIDE SEQUENCE</scope>
    <source>
        <strain evidence="6">DAOMC 236416</strain>
    </source>
</reference>
<dbReference type="PANTHER" id="PTHR13102">
    <property type="entry name" value="NUCLEOLAR PROTEIN 9"/>
    <property type="match status" value="1"/>
</dbReference>
<dbReference type="GO" id="GO:0030686">
    <property type="term" value="C:90S preribosome"/>
    <property type="evidence" value="ECO:0007669"/>
    <property type="project" value="TreeGrafter"/>
</dbReference>
<feature type="region of interest" description="Disordered" evidence="5">
    <location>
        <begin position="522"/>
        <end position="547"/>
    </location>
</feature>